<evidence type="ECO:0000313" key="1">
    <source>
        <dbReference type="EMBL" id="GID59626.1"/>
    </source>
</evidence>
<dbReference type="RefSeq" id="WP_275415951.1">
    <property type="nucleotide sequence ID" value="NZ_BAAAQE010000065.1"/>
</dbReference>
<sequence length="42" mass="4294">MVRRIADLDGVDLTGEDLAGEEDLIAAITAVLRGITGTAAPL</sequence>
<dbReference type="EMBL" id="BOMG01000099">
    <property type="protein sequence ID" value="GID59626.1"/>
    <property type="molecule type" value="Genomic_DNA"/>
</dbReference>
<accession>A0ABQ3XMA3</accession>
<protein>
    <submittedName>
        <fullName evidence="1">Uncharacterized protein</fullName>
    </submittedName>
</protein>
<organism evidence="1 2">
    <name type="scientific">Actinoplanes couchii</name>
    <dbReference type="NCBI Taxonomy" id="403638"/>
    <lineage>
        <taxon>Bacteria</taxon>
        <taxon>Bacillati</taxon>
        <taxon>Actinomycetota</taxon>
        <taxon>Actinomycetes</taxon>
        <taxon>Micromonosporales</taxon>
        <taxon>Micromonosporaceae</taxon>
        <taxon>Actinoplanes</taxon>
    </lineage>
</organism>
<evidence type="ECO:0000313" key="2">
    <source>
        <dbReference type="Proteomes" id="UP000612282"/>
    </source>
</evidence>
<comment type="caution">
    <text evidence="1">The sequence shown here is derived from an EMBL/GenBank/DDBJ whole genome shotgun (WGS) entry which is preliminary data.</text>
</comment>
<proteinExistence type="predicted"/>
<dbReference type="Proteomes" id="UP000612282">
    <property type="component" value="Unassembled WGS sequence"/>
</dbReference>
<reference evidence="1 2" key="1">
    <citation type="submission" date="2021-01" db="EMBL/GenBank/DDBJ databases">
        <title>Whole genome shotgun sequence of Actinoplanes couchii NBRC 106145.</title>
        <authorList>
            <person name="Komaki H."/>
            <person name="Tamura T."/>
        </authorList>
    </citation>
    <scope>NUCLEOTIDE SEQUENCE [LARGE SCALE GENOMIC DNA]</scope>
    <source>
        <strain evidence="1 2">NBRC 106145</strain>
    </source>
</reference>
<keyword evidence="2" id="KW-1185">Reference proteome</keyword>
<name>A0ABQ3XMA3_9ACTN</name>
<gene>
    <name evidence="1" type="ORF">Aco03nite_080300</name>
</gene>